<sequence length="228" mass="26205">MKTFGVVVYENAQAMDILGPWEVFACWRNTLKAPIEMYLISEQESYVQCMNDITLKTHYHFKNSPPIDYLLIPGGTGRLKEIENKEIISFIQKQAENAEYILSVCTGMFLLHKAGLLNHQSITTYWRALPEAILLSDVHIVEERIVKNDKIWLAGGISSGIDLALEFISEIAGNETAGKVQLLFEYFPKQHTYYTPELLHSLPLYYGNEANQTHLPKYVDRYLENEKK</sequence>
<dbReference type="KEGG" id="tmc:LMI_2775"/>
<gene>
    <name evidence="2" type="ORF">LMI_2775</name>
    <name evidence="3" type="ORF">SAMN02982997_02866</name>
</gene>
<dbReference type="PATRIC" id="fig|451.8.peg.708"/>
<dbReference type="CDD" id="cd03139">
    <property type="entry name" value="GATase1_PfpI_2"/>
    <property type="match status" value="1"/>
</dbReference>
<dbReference type="OrthoDB" id="9803764at2"/>
<dbReference type="InterPro" id="IPR002818">
    <property type="entry name" value="DJ-1/PfpI"/>
</dbReference>
<dbReference type="Proteomes" id="UP000032414">
    <property type="component" value="Chromosome I"/>
</dbReference>
<reference evidence="3 5" key="3">
    <citation type="submission" date="2016-10" db="EMBL/GenBank/DDBJ databases">
        <authorList>
            <person name="Varghese N."/>
            <person name="Submissions S."/>
        </authorList>
    </citation>
    <scope>NUCLEOTIDE SEQUENCE [LARGE SCALE GENOMIC DNA]</scope>
    <source>
        <strain evidence="3 5">ATCC 33218</strain>
    </source>
</reference>
<dbReference type="PANTHER" id="PTHR43130:SF3">
    <property type="entry name" value="HTH-TYPE TRANSCRIPTIONAL REGULATOR RV1931C"/>
    <property type="match status" value="1"/>
</dbReference>
<reference evidence="4" key="1">
    <citation type="submission" date="2014-09" db="EMBL/GenBank/DDBJ databases">
        <authorList>
            <person name="Gomez-Valero L."/>
        </authorList>
    </citation>
    <scope>NUCLEOTIDE SEQUENCE [LARGE SCALE GENOMIC DNA]</scope>
    <source>
        <strain evidence="4">ATCC33218</strain>
    </source>
</reference>
<dbReference type="EMBL" id="LN614830">
    <property type="protein sequence ID" value="CEG62026.1"/>
    <property type="molecule type" value="Genomic_DNA"/>
</dbReference>
<evidence type="ECO:0000313" key="2">
    <source>
        <dbReference type="EMBL" id="CEG62026.1"/>
    </source>
</evidence>
<reference evidence="2" key="2">
    <citation type="submission" date="2014-09" db="EMBL/GenBank/DDBJ databases">
        <authorList>
            <person name="GOMEZ-VALERO Laura"/>
        </authorList>
    </citation>
    <scope>NUCLEOTIDE SEQUENCE</scope>
    <source>
        <strain evidence="2">ATCC33218</strain>
    </source>
</reference>
<feature type="domain" description="DJ-1/PfpI" evidence="1">
    <location>
        <begin position="6"/>
        <end position="169"/>
    </location>
</feature>
<dbReference type="Gene3D" id="3.40.50.880">
    <property type="match status" value="1"/>
</dbReference>
<dbReference type="InterPro" id="IPR029062">
    <property type="entry name" value="Class_I_gatase-like"/>
</dbReference>
<evidence type="ECO:0000313" key="3">
    <source>
        <dbReference type="EMBL" id="SCY77433.1"/>
    </source>
</evidence>
<protein>
    <submittedName>
        <fullName evidence="3">Transcriptional regulator, AraC family</fullName>
    </submittedName>
</protein>
<proteinExistence type="predicted"/>
<name>A0A098GKH7_LEGMI</name>
<evidence type="ECO:0000313" key="5">
    <source>
        <dbReference type="Proteomes" id="UP000182998"/>
    </source>
</evidence>
<dbReference type="HOGENOM" id="CLU_000445_44_1_6"/>
<evidence type="ECO:0000313" key="4">
    <source>
        <dbReference type="Proteomes" id="UP000032414"/>
    </source>
</evidence>
<accession>A0A098GKH7</accession>
<evidence type="ECO:0000259" key="1">
    <source>
        <dbReference type="Pfam" id="PF01965"/>
    </source>
</evidence>
<dbReference type="EMBL" id="FMVN01000018">
    <property type="protein sequence ID" value="SCY77433.1"/>
    <property type="molecule type" value="Genomic_DNA"/>
</dbReference>
<dbReference type="Pfam" id="PF01965">
    <property type="entry name" value="DJ-1_PfpI"/>
    <property type="match status" value="1"/>
</dbReference>
<keyword evidence="5" id="KW-1185">Reference proteome</keyword>
<dbReference type="InterPro" id="IPR052158">
    <property type="entry name" value="INH-QAR"/>
</dbReference>
<dbReference type="SUPFAM" id="SSF52317">
    <property type="entry name" value="Class I glutamine amidotransferase-like"/>
    <property type="match status" value="1"/>
</dbReference>
<dbReference type="Proteomes" id="UP000182998">
    <property type="component" value="Unassembled WGS sequence"/>
</dbReference>
<dbReference type="RefSeq" id="WP_045100161.1">
    <property type="nucleotide sequence ID" value="NZ_FMVN01000018.1"/>
</dbReference>
<dbReference type="PANTHER" id="PTHR43130">
    <property type="entry name" value="ARAC-FAMILY TRANSCRIPTIONAL REGULATOR"/>
    <property type="match status" value="1"/>
</dbReference>
<organism evidence="2 4">
    <name type="scientific">Legionella micdadei</name>
    <name type="common">Tatlockia micdadei</name>
    <dbReference type="NCBI Taxonomy" id="451"/>
    <lineage>
        <taxon>Bacteria</taxon>
        <taxon>Pseudomonadati</taxon>
        <taxon>Pseudomonadota</taxon>
        <taxon>Gammaproteobacteria</taxon>
        <taxon>Legionellales</taxon>
        <taxon>Legionellaceae</taxon>
        <taxon>Legionella</taxon>
    </lineage>
</organism>
<dbReference type="AlphaFoldDB" id="A0A098GKH7"/>